<dbReference type="AlphaFoldDB" id="A0A5C3NT54"/>
<evidence type="ECO:0000313" key="3">
    <source>
        <dbReference type="Proteomes" id="UP000308197"/>
    </source>
</evidence>
<reference evidence="2 3" key="1">
    <citation type="journal article" date="2019" name="Nat. Ecol. Evol.">
        <title>Megaphylogeny resolves global patterns of mushroom evolution.</title>
        <authorList>
            <person name="Varga T."/>
            <person name="Krizsan K."/>
            <person name="Foldi C."/>
            <person name="Dima B."/>
            <person name="Sanchez-Garcia M."/>
            <person name="Sanchez-Ramirez S."/>
            <person name="Szollosi G.J."/>
            <person name="Szarkandi J.G."/>
            <person name="Papp V."/>
            <person name="Albert L."/>
            <person name="Andreopoulos W."/>
            <person name="Angelini C."/>
            <person name="Antonin V."/>
            <person name="Barry K.W."/>
            <person name="Bougher N.L."/>
            <person name="Buchanan P."/>
            <person name="Buyck B."/>
            <person name="Bense V."/>
            <person name="Catcheside P."/>
            <person name="Chovatia M."/>
            <person name="Cooper J."/>
            <person name="Damon W."/>
            <person name="Desjardin D."/>
            <person name="Finy P."/>
            <person name="Geml J."/>
            <person name="Haridas S."/>
            <person name="Hughes K."/>
            <person name="Justo A."/>
            <person name="Karasinski D."/>
            <person name="Kautmanova I."/>
            <person name="Kiss B."/>
            <person name="Kocsube S."/>
            <person name="Kotiranta H."/>
            <person name="LaButti K.M."/>
            <person name="Lechner B.E."/>
            <person name="Liimatainen K."/>
            <person name="Lipzen A."/>
            <person name="Lukacs Z."/>
            <person name="Mihaltcheva S."/>
            <person name="Morgado L.N."/>
            <person name="Niskanen T."/>
            <person name="Noordeloos M.E."/>
            <person name="Ohm R.A."/>
            <person name="Ortiz-Santana B."/>
            <person name="Ovrebo C."/>
            <person name="Racz N."/>
            <person name="Riley R."/>
            <person name="Savchenko A."/>
            <person name="Shiryaev A."/>
            <person name="Soop K."/>
            <person name="Spirin V."/>
            <person name="Szebenyi C."/>
            <person name="Tomsovsky M."/>
            <person name="Tulloss R.E."/>
            <person name="Uehling J."/>
            <person name="Grigoriev I.V."/>
            <person name="Vagvolgyi C."/>
            <person name="Papp T."/>
            <person name="Martin F.M."/>
            <person name="Miettinen O."/>
            <person name="Hibbett D.S."/>
            <person name="Nagy L.G."/>
        </authorList>
    </citation>
    <scope>NUCLEOTIDE SEQUENCE [LARGE SCALE GENOMIC DNA]</scope>
    <source>
        <strain evidence="2 3">HHB13444</strain>
    </source>
</reference>
<proteinExistence type="predicted"/>
<feature type="non-terminal residue" evidence="2">
    <location>
        <position position="88"/>
    </location>
</feature>
<dbReference type="Proteomes" id="UP000308197">
    <property type="component" value="Unassembled WGS sequence"/>
</dbReference>
<sequence length="88" mass="9405">QPFVAAALVMTTLLHAVASVSRPYSNFILAALRVLLHGAFLYCNQTSSPASPALSLRQRDIVKTVPKDVRAALKALGIAPDILRYAAC</sequence>
<keyword evidence="1" id="KW-0732">Signal</keyword>
<name>A0A5C3NT54_9APHY</name>
<dbReference type="InParanoid" id="A0A5C3NT54"/>
<keyword evidence="3" id="KW-1185">Reference proteome</keyword>
<accession>A0A5C3NT54</accession>
<evidence type="ECO:0000256" key="1">
    <source>
        <dbReference type="SAM" id="SignalP"/>
    </source>
</evidence>
<protein>
    <submittedName>
        <fullName evidence="2">Uncharacterized protein</fullName>
    </submittedName>
</protein>
<gene>
    <name evidence="2" type="ORF">K466DRAFT_474517</name>
</gene>
<organism evidence="2 3">
    <name type="scientific">Polyporus arcularius HHB13444</name>
    <dbReference type="NCBI Taxonomy" id="1314778"/>
    <lineage>
        <taxon>Eukaryota</taxon>
        <taxon>Fungi</taxon>
        <taxon>Dikarya</taxon>
        <taxon>Basidiomycota</taxon>
        <taxon>Agaricomycotina</taxon>
        <taxon>Agaricomycetes</taxon>
        <taxon>Polyporales</taxon>
        <taxon>Polyporaceae</taxon>
        <taxon>Polyporus</taxon>
    </lineage>
</organism>
<evidence type="ECO:0000313" key="2">
    <source>
        <dbReference type="EMBL" id="TFK80421.1"/>
    </source>
</evidence>
<dbReference type="EMBL" id="ML211775">
    <property type="protein sequence ID" value="TFK80421.1"/>
    <property type="molecule type" value="Genomic_DNA"/>
</dbReference>
<feature type="chain" id="PRO_5022794564" evidence="1">
    <location>
        <begin position="20"/>
        <end position="88"/>
    </location>
</feature>
<feature type="non-terminal residue" evidence="2">
    <location>
        <position position="1"/>
    </location>
</feature>
<feature type="signal peptide" evidence="1">
    <location>
        <begin position="1"/>
        <end position="19"/>
    </location>
</feature>